<dbReference type="AlphaFoldDB" id="A0A0M9AV30"/>
<sequence>MYRTGHVGAALVVYAPLGFLVTALASIEVGAAGAVGVASLAMVPDLDTRVPFVKHRGITHTVWFALLVGIAFGAAGLAVGLRSGLVEAMLFGGAGFLFGVVTIGSHLLADALTPMGVRPFAPLRDTKYTLDLVTAANPLANYALLGLGVAVAAAALVAGEAVPA</sequence>
<evidence type="ECO:0000256" key="1">
    <source>
        <dbReference type="SAM" id="Phobius"/>
    </source>
</evidence>
<keyword evidence="2" id="KW-0378">Hydrolase</keyword>
<dbReference type="Pfam" id="PF04307">
    <property type="entry name" value="YdjM"/>
    <property type="match status" value="1"/>
</dbReference>
<dbReference type="RefSeq" id="WP_053770795.1">
    <property type="nucleotide sequence ID" value="NZ_LIST01000001.1"/>
</dbReference>
<proteinExistence type="predicted"/>
<dbReference type="Proteomes" id="UP000037747">
    <property type="component" value="Unassembled WGS sequence"/>
</dbReference>
<comment type="caution">
    <text evidence="2">The sequence shown here is derived from an EMBL/GenBank/DDBJ whole genome shotgun (WGS) entry which is preliminary data.</text>
</comment>
<feature type="transmembrane region" description="Helical" evidence="1">
    <location>
        <begin position="62"/>
        <end position="81"/>
    </location>
</feature>
<keyword evidence="1" id="KW-0472">Membrane</keyword>
<dbReference type="InterPro" id="IPR007404">
    <property type="entry name" value="YdjM-like"/>
</dbReference>
<name>A0A0M9AV30_9EURY</name>
<dbReference type="GO" id="GO:0016787">
    <property type="term" value="F:hydrolase activity"/>
    <property type="evidence" value="ECO:0007669"/>
    <property type="project" value="UniProtKB-KW"/>
</dbReference>
<protein>
    <submittedName>
        <fullName evidence="2">Metal-dependent hydrolase</fullName>
    </submittedName>
</protein>
<keyword evidence="1" id="KW-1133">Transmembrane helix</keyword>
<feature type="transmembrane region" description="Helical" evidence="1">
    <location>
        <begin position="12"/>
        <end position="42"/>
    </location>
</feature>
<organism evidence="2 3">
    <name type="scientific">Halorubrum tropicale</name>
    <dbReference type="NCBI Taxonomy" id="1765655"/>
    <lineage>
        <taxon>Archaea</taxon>
        <taxon>Methanobacteriati</taxon>
        <taxon>Methanobacteriota</taxon>
        <taxon>Stenosarchaea group</taxon>
        <taxon>Halobacteria</taxon>
        <taxon>Halobacteriales</taxon>
        <taxon>Haloferacaceae</taxon>
        <taxon>Halorubrum</taxon>
    </lineage>
</organism>
<keyword evidence="1" id="KW-0812">Transmembrane</keyword>
<evidence type="ECO:0000313" key="2">
    <source>
        <dbReference type="EMBL" id="KOX98111.1"/>
    </source>
</evidence>
<gene>
    <name evidence="2" type="ORF">AMR74_04240</name>
</gene>
<reference evidence="2 3" key="1">
    <citation type="submission" date="2015-08" db="EMBL/GenBank/DDBJ databases">
        <title>Genomes of Isolates from Cabo Rojo, PR.</title>
        <authorList>
            <person name="Sanchez-Nieves R.L."/>
            <person name="Montalvo-Rodriguez R."/>
        </authorList>
    </citation>
    <scope>NUCLEOTIDE SEQUENCE [LARGE SCALE GENOMIC DNA]</scope>
    <source>
        <strain evidence="2 3">5</strain>
    </source>
</reference>
<dbReference type="OrthoDB" id="118042at2157"/>
<evidence type="ECO:0000313" key="3">
    <source>
        <dbReference type="Proteomes" id="UP000037747"/>
    </source>
</evidence>
<accession>A0A0M9AV30</accession>
<feature type="transmembrane region" description="Helical" evidence="1">
    <location>
        <begin position="139"/>
        <end position="158"/>
    </location>
</feature>
<feature type="transmembrane region" description="Helical" evidence="1">
    <location>
        <begin position="88"/>
        <end position="109"/>
    </location>
</feature>
<keyword evidence="3" id="KW-1185">Reference proteome</keyword>
<dbReference type="PATRIC" id="fig|1705389.3.peg.1160"/>
<dbReference type="EMBL" id="LIST01000001">
    <property type="protein sequence ID" value="KOX98111.1"/>
    <property type="molecule type" value="Genomic_DNA"/>
</dbReference>